<dbReference type="PANTHER" id="PTHR44943">
    <property type="entry name" value="CELLULOSE SYNTHASE OPERON PROTEIN C"/>
    <property type="match status" value="1"/>
</dbReference>
<organism evidence="6 7">
    <name type="scientific">Pedobacter planticolens</name>
    <dbReference type="NCBI Taxonomy" id="2679964"/>
    <lineage>
        <taxon>Bacteria</taxon>
        <taxon>Pseudomonadati</taxon>
        <taxon>Bacteroidota</taxon>
        <taxon>Sphingobacteriia</taxon>
        <taxon>Sphingobacteriales</taxon>
        <taxon>Sphingobacteriaceae</taxon>
        <taxon>Pedobacter</taxon>
    </lineage>
</organism>
<keyword evidence="2 3" id="KW-0802">TPR repeat</keyword>
<feature type="repeat" description="TPR" evidence="3">
    <location>
        <begin position="561"/>
        <end position="594"/>
    </location>
</feature>
<feature type="repeat" description="TPR" evidence="3">
    <location>
        <begin position="527"/>
        <end position="560"/>
    </location>
</feature>
<dbReference type="InterPro" id="IPR006597">
    <property type="entry name" value="Sel1-like"/>
</dbReference>
<dbReference type="Gene3D" id="1.25.40.10">
    <property type="entry name" value="Tetratricopeptide repeat domain"/>
    <property type="match status" value="4"/>
</dbReference>
<sequence>MKKFLLIIALSFFVLHISFAQTGTKGVTVTNTAPATATGKTWAVIVGISEYQNISKLSYAHKDAEAFYKYLRTPQVNVPSENIKMLLNKEALSSEIYGTLEWLTESVKENDKVIFYFSGHGDVEKKTVHQNGFLLAYDSPTAAYMTKGTISIKFLQDYLETYVAVNKAKEVLLIVDACKSGKLAGGMEGIQMTMQALGKQWSGQITKILSAQEGELSLEDPKWGGGRGVFSYYLMKGIQGLANRNADNVITTAELAAYLPIAVADETANTQNPKIEGEAKHSLFTFDGVLLADAKKDDLMKGQMLAVNTTKKGIADNLSPEIADAYSKYTELVKKGWLLWGATEKDTINCALHVYNQLLNNPAAVAIRPSLKSSFLTALQKKSQSKLDDYIKGVPDLFAKKDLRTVKEIMFAGTIVDKNHILYNYINARALFFNSLLVDDDLAAIKLLKSALKLEDDAAYILNRIGLRYANANLSDSAIYYYEKAKEFAPAWTFPYNNLGIQYTASNTYDKAITNAEKGLELDPKFAGLYNVLGTTYEAMEDYEKAIPLYEKAIALDSTQALFYSNISNVYIEKKLYPLAIQAAQKAIDLDPNYSDAINNIGRVYLISENYEQAEKYFKKAIEITPTEGIYLENLANLLYNSKRYDEALTLYKKIITLYVNYNDAWVSISDTYNALDKKAEGLDYFKDYIKNNHTSSYPYIQLAKYYDENSDKKTALFYYNEALRYNLNLGNAYANFAQLHIDLGNLVKGYAYGLKGAELNVNRCYFQVKSGIYKMPTLLLEAYKLYTDSLLPREGDGRFYTLLGDLFLENKNYQKALYFYEKAISLDQSSPLSRYYSASIAAMQLKDYKKSIQYATKVSEEHSTNFNAYYVLASVYSLTNDIPNSLKNFKLALENGFDYHGRIMADENLINLRKTSKFKELMKIHFPDN</sequence>
<dbReference type="SUPFAM" id="SSF48452">
    <property type="entry name" value="TPR-like"/>
    <property type="match status" value="2"/>
</dbReference>
<dbReference type="Pfam" id="PF00515">
    <property type="entry name" value="TPR_1"/>
    <property type="match status" value="1"/>
</dbReference>
<dbReference type="InterPro" id="IPR011990">
    <property type="entry name" value="TPR-like_helical_dom_sf"/>
</dbReference>
<dbReference type="InterPro" id="IPR019734">
    <property type="entry name" value="TPR_rpt"/>
</dbReference>
<evidence type="ECO:0000256" key="3">
    <source>
        <dbReference type="PROSITE-ProRule" id="PRU00339"/>
    </source>
</evidence>
<evidence type="ECO:0000313" key="7">
    <source>
        <dbReference type="Proteomes" id="UP000601055"/>
    </source>
</evidence>
<keyword evidence="4" id="KW-0732">Signal</keyword>
<dbReference type="InterPro" id="IPR029030">
    <property type="entry name" value="Caspase-like_dom_sf"/>
</dbReference>
<evidence type="ECO:0000259" key="5">
    <source>
        <dbReference type="Pfam" id="PF00656"/>
    </source>
</evidence>
<feature type="chain" id="PRO_5036927102" evidence="4">
    <location>
        <begin position="21"/>
        <end position="930"/>
    </location>
</feature>
<feature type="domain" description="Peptidase C14 caspase" evidence="5">
    <location>
        <begin position="41"/>
        <end position="276"/>
    </location>
</feature>
<dbReference type="NCBIfam" id="NF047558">
    <property type="entry name" value="TPR_END_plus"/>
    <property type="match status" value="1"/>
</dbReference>
<feature type="repeat" description="TPR" evidence="3">
    <location>
        <begin position="595"/>
        <end position="628"/>
    </location>
</feature>
<evidence type="ECO:0000313" key="6">
    <source>
        <dbReference type="EMBL" id="MBB2144310.1"/>
    </source>
</evidence>
<dbReference type="SUPFAM" id="SSF81901">
    <property type="entry name" value="HCP-like"/>
    <property type="match status" value="1"/>
</dbReference>
<gene>
    <name evidence="6" type="ORF">GM921_02325</name>
</gene>
<keyword evidence="7" id="KW-1185">Reference proteome</keyword>
<dbReference type="GO" id="GO:0006508">
    <property type="term" value="P:proteolysis"/>
    <property type="evidence" value="ECO:0007669"/>
    <property type="project" value="InterPro"/>
</dbReference>
<dbReference type="AlphaFoldDB" id="A0A923DWD6"/>
<evidence type="ECO:0000256" key="4">
    <source>
        <dbReference type="SAM" id="SignalP"/>
    </source>
</evidence>
<evidence type="ECO:0000256" key="2">
    <source>
        <dbReference type="ARBA" id="ARBA00022803"/>
    </source>
</evidence>
<dbReference type="Pfam" id="PF13181">
    <property type="entry name" value="TPR_8"/>
    <property type="match status" value="3"/>
</dbReference>
<protein>
    <submittedName>
        <fullName evidence="6">Tetratricopeptide repeat protein</fullName>
    </submittedName>
</protein>
<dbReference type="Gene3D" id="3.40.50.1460">
    <property type="match status" value="1"/>
</dbReference>
<dbReference type="EMBL" id="WNXD01000001">
    <property type="protein sequence ID" value="MBB2144310.1"/>
    <property type="molecule type" value="Genomic_DNA"/>
</dbReference>
<feature type="signal peptide" evidence="4">
    <location>
        <begin position="1"/>
        <end position="20"/>
    </location>
</feature>
<evidence type="ECO:0000256" key="1">
    <source>
        <dbReference type="ARBA" id="ARBA00022737"/>
    </source>
</evidence>
<dbReference type="SMART" id="SM00671">
    <property type="entry name" value="SEL1"/>
    <property type="match status" value="5"/>
</dbReference>
<dbReference type="Pfam" id="PF13374">
    <property type="entry name" value="TPR_10"/>
    <property type="match status" value="1"/>
</dbReference>
<dbReference type="SUPFAM" id="SSF52129">
    <property type="entry name" value="Caspase-like"/>
    <property type="match status" value="1"/>
</dbReference>
<dbReference type="PROSITE" id="PS50005">
    <property type="entry name" value="TPR"/>
    <property type="match status" value="5"/>
</dbReference>
<dbReference type="Proteomes" id="UP000601055">
    <property type="component" value="Unassembled WGS sequence"/>
</dbReference>
<proteinExistence type="predicted"/>
<dbReference type="SMART" id="SM00028">
    <property type="entry name" value="TPR"/>
    <property type="match status" value="11"/>
</dbReference>
<dbReference type="PROSITE" id="PS50293">
    <property type="entry name" value="TPR_REGION"/>
    <property type="match status" value="2"/>
</dbReference>
<dbReference type="InterPro" id="IPR011600">
    <property type="entry name" value="Pept_C14_caspase"/>
</dbReference>
<name>A0A923DWD6_9SPHI</name>
<dbReference type="GO" id="GO:0004197">
    <property type="term" value="F:cysteine-type endopeptidase activity"/>
    <property type="evidence" value="ECO:0007669"/>
    <property type="project" value="InterPro"/>
</dbReference>
<comment type="caution">
    <text evidence="6">The sequence shown here is derived from an EMBL/GenBank/DDBJ whole genome shotgun (WGS) entry which is preliminary data.</text>
</comment>
<feature type="repeat" description="TPR" evidence="3">
    <location>
        <begin position="493"/>
        <end position="526"/>
    </location>
</feature>
<accession>A0A923DWD6</accession>
<reference evidence="6" key="1">
    <citation type="submission" date="2019-11" db="EMBL/GenBank/DDBJ databases">
        <title>Description of Pedobacter sp. LMG 31464T.</title>
        <authorList>
            <person name="Carlier A."/>
            <person name="Qi S."/>
            <person name="Vandamme P."/>
        </authorList>
    </citation>
    <scope>NUCLEOTIDE SEQUENCE</scope>
    <source>
        <strain evidence="6">LMG 31464</strain>
    </source>
</reference>
<feature type="repeat" description="TPR" evidence="3">
    <location>
        <begin position="798"/>
        <end position="831"/>
    </location>
</feature>
<dbReference type="PANTHER" id="PTHR44943:SF8">
    <property type="entry name" value="TPR REPEAT-CONTAINING PROTEIN MJ0263"/>
    <property type="match status" value="1"/>
</dbReference>
<dbReference type="Pfam" id="PF00656">
    <property type="entry name" value="Peptidase_C14"/>
    <property type="match status" value="1"/>
</dbReference>
<keyword evidence="1" id="KW-0677">Repeat</keyword>
<dbReference type="InterPro" id="IPR051685">
    <property type="entry name" value="Ycf3/AcsC/BcsC/TPR_MFPF"/>
</dbReference>
<dbReference type="RefSeq" id="WP_182921002.1">
    <property type="nucleotide sequence ID" value="NZ_WNXD01000001.1"/>
</dbReference>